<protein>
    <submittedName>
        <fullName evidence="2">Uncharacterized protein</fullName>
    </submittedName>
</protein>
<evidence type="ECO:0000313" key="3">
    <source>
        <dbReference type="Proteomes" id="UP001457282"/>
    </source>
</evidence>
<dbReference type="Proteomes" id="UP001457282">
    <property type="component" value="Unassembled WGS sequence"/>
</dbReference>
<feature type="region of interest" description="Disordered" evidence="1">
    <location>
        <begin position="12"/>
        <end position="47"/>
    </location>
</feature>
<dbReference type="EMBL" id="JBEDUW010000007">
    <property type="protein sequence ID" value="KAK9912265.1"/>
    <property type="molecule type" value="Genomic_DNA"/>
</dbReference>
<proteinExistence type="predicted"/>
<keyword evidence="3" id="KW-1185">Reference proteome</keyword>
<dbReference type="AlphaFoldDB" id="A0AAW1W0P2"/>
<gene>
    <name evidence="2" type="ORF">M0R45_036136</name>
</gene>
<sequence>MRTPVWLGSWQIGGRGAGDEDRAELGTGSTRGKTERNGRQGSTAKVGTLSSLDRWDRRRLGSGLVTVEDELLVSGLIAEDLQEKEVRPWELFMAEKGTTGLEEMRENLVDLRTETERRGL</sequence>
<comment type="caution">
    <text evidence="2">The sequence shown here is derived from an EMBL/GenBank/DDBJ whole genome shotgun (WGS) entry which is preliminary data.</text>
</comment>
<name>A0AAW1W0P2_RUBAR</name>
<organism evidence="2 3">
    <name type="scientific">Rubus argutus</name>
    <name type="common">Southern blackberry</name>
    <dbReference type="NCBI Taxonomy" id="59490"/>
    <lineage>
        <taxon>Eukaryota</taxon>
        <taxon>Viridiplantae</taxon>
        <taxon>Streptophyta</taxon>
        <taxon>Embryophyta</taxon>
        <taxon>Tracheophyta</taxon>
        <taxon>Spermatophyta</taxon>
        <taxon>Magnoliopsida</taxon>
        <taxon>eudicotyledons</taxon>
        <taxon>Gunneridae</taxon>
        <taxon>Pentapetalae</taxon>
        <taxon>rosids</taxon>
        <taxon>fabids</taxon>
        <taxon>Rosales</taxon>
        <taxon>Rosaceae</taxon>
        <taxon>Rosoideae</taxon>
        <taxon>Rosoideae incertae sedis</taxon>
        <taxon>Rubus</taxon>
    </lineage>
</organism>
<evidence type="ECO:0000256" key="1">
    <source>
        <dbReference type="SAM" id="MobiDB-lite"/>
    </source>
</evidence>
<reference evidence="2 3" key="1">
    <citation type="journal article" date="2023" name="G3 (Bethesda)">
        <title>A chromosome-length genome assembly and annotation of blackberry (Rubus argutus, cv. 'Hillquist').</title>
        <authorList>
            <person name="Bruna T."/>
            <person name="Aryal R."/>
            <person name="Dudchenko O."/>
            <person name="Sargent D.J."/>
            <person name="Mead D."/>
            <person name="Buti M."/>
            <person name="Cavallini A."/>
            <person name="Hytonen T."/>
            <person name="Andres J."/>
            <person name="Pham M."/>
            <person name="Weisz D."/>
            <person name="Mascagni F."/>
            <person name="Usai G."/>
            <person name="Natali L."/>
            <person name="Bassil N."/>
            <person name="Fernandez G.E."/>
            <person name="Lomsadze A."/>
            <person name="Armour M."/>
            <person name="Olukolu B."/>
            <person name="Poorten T."/>
            <person name="Britton C."/>
            <person name="Davik J."/>
            <person name="Ashrafi H."/>
            <person name="Aiden E.L."/>
            <person name="Borodovsky M."/>
            <person name="Worthington M."/>
        </authorList>
    </citation>
    <scope>NUCLEOTIDE SEQUENCE [LARGE SCALE GENOMIC DNA]</scope>
    <source>
        <strain evidence="2">PI 553951</strain>
    </source>
</reference>
<evidence type="ECO:0000313" key="2">
    <source>
        <dbReference type="EMBL" id="KAK9912265.1"/>
    </source>
</evidence>
<accession>A0AAW1W0P2</accession>